<dbReference type="InterPro" id="IPR007269">
    <property type="entry name" value="ICMT_MeTrfase"/>
</dbReference>
<dbReference type="STRING" id="294747.C5M9A5"/>
<evidence type="ECO:0000256" key="6">
    <source>
        <dbReference type="ARBA" id="ARBA00022691"/>
    </source>
</evidence>
<keyword evidence="4 10" id="KW-0489">Methyltransferase</keyword>
<feature type="transmembrane region" description="Helical" evidence="10">
    <location>
        <begin position="165"/>
        <end position="183"/>
    </location>
</feature>
<feature type="transmembrane region" description="Helical" evidence="10">
    <location>
        <begin position="110"/>
        <end position="129"/>
    </location>
</feature>
<evidence type="ECO:0000313" key="12">
    <source>
        <dbReference type="Proteomes" id="UP000002037"/>
    </source>
</evidence>
<keyword evidence="6 10" id="KW-0949">S-adenosyl-L-methionine</keyword>
<evidence type="ECO:0000256" key="10">
    <source>
        <dbReference type="RuleBase" id="RU362022"/>
    </source>
</evidence>
<evidence type="ECO:0000256" key="9">
    <source>
        <dbReference type="ARBA" id="ARBA00023136"/>
    </source>
</evidence>
<keyword evidence="7 10" id="KW-0812">Transmembrane</keyword>
<dbReference type="EC" id="2.1.1.100" evidence="3 10"/>
<feature type="transmembrane region" description="Helical" evidence="10">
    <location>
        <begin position="12"/>
        <end position="34"/>
    </location>
</feature>
<evidence type="ECO:0000256" key="4">
    <source>
        <dbReference type="ARBA" id="ARBA00022603"/>
    </source>
</evidence>
<dbReference type="RefSeq" id="XP_002548680.1">
    <property type="nucleotide sequence ID" value="XM_002548634.1"/>
</dbReference>
<gene>
    <name evidence="11" type="ORF">CTRG_02977</name>
</gene>
<dbReference type="Proteomes" id="UP000002037">
    <property type="component" value="Unassembled WGS sequence"/>
</dbReference>
<dbReference type="PROSITE" id="PS51257">
    <property type="entry name" value="PROKAR_LIPOPROTEIN"/>
    <property type="match status" value="1"/>
</dbReference>
<comment type="catalytic activity">
    <reaction evidence="10">
        <text>[protein]-C-terminal S-[(2E,6E)-farnesyl]-L-cysteine + S-adenosyl-L-methionine = [protein]-C-terminal S-[(2E,6E)-farnesyl]-L-cysteine methyl ester + S-adenosyl-L-homocysteine</text>
        <dbReference type="Rhea" id="RHEA:21672"/>
        <dbReference type="Rhea" id="RHEA-COMP:12125"/>
        <dbReference type="Rhea" id="RHEA-COMP:12126"/>
        <dbReference type="ChEBI" id="CHEBI:57856"/>
        <dbReference type="ChEBI" id="CHEBI:59789"/>
        <dbReference type="ChEBI" id="CHEBI:90510"/>
        <dbReference type="ChEBI" id="CHEBI:90511"/>
        <dbReference type="EC" id="2.1.1.100"/>
    </reaction>
</comment>
<dbReference type="GO" id="GO:0032259">
    <property type="term" value="P:methylation"/>
    <property type="evidence" value="ECO:0007669"/>
    <property type="project" value="UniProtKB-KW"/>
</dbReference>
<comment type="similarity">
    <text evidence="2 10">Belongs to the class VI-like SAM-binding methyltransferase superfamily. Isoprenylcysteine carboxyl methyltransferase family.</text>
</comment>
<evidence type="ECO:0000256" key="1">
    <source>
        <dbReference type="ARBA" id="ARBA00004141"/>
    </source>
</evidence>
<dbReference type="GO" id="GO:0005789">
    <property type="term" value="C:endoplasmic reticulum membrane"/>
    <property type="evidence" value="ECO:0007669"/>
    <property type="project" value="UniProtKB-SubCell"/>
</dbReference>
<name>C5M9A5_CANTT</name>
<dbReference type="PROSITE" id="PS51564">
    <property type="entry name" value="SAM_ICMT"/>
    <property type="match status" value="1"/>
</dbReference>
<comment type="subcellular location">
    <subcellularLocation>
        <location evidence="10">Endoplasmic reticulum membrane</location>
        <topology evidence="10">Multi-pass membrane protein</topology>
    </subcellularLocation>
    <subcellularLocation>
        <location evidence="1">Membrane</location>
        <topology evidence="1">Multi-pass membrane protein</topology>
    </subcellularLocation>
</comment>
<keyword evidence="5" id="KW-0808">Transferase</keyword>
<dbReference type="InterPro" id="IPR025770">
    <property type="entry name" value="PPMT_MeTrfase"/>
</dbReference>
<dbReference type="PANTHER" id="PTHR12714:SF9">
    <property type="entry name" value="PROTEIN-S-ISOPRENYLCYSTEINE O-METHYLTRANSFERASE"/>
    <property type="match status" value="1"/>
</dbReference>
<keyword evidence="10" id="KW-0256">Endoplasmic reticulum</keyword>
<dbReference type="Gene3D" id="1.20.120.1630">
    <property type="match status" value="1"/>
</dbReference>
<evidence type="ECO:0000256" key="3">
    <source>
        <dbReference type="ARBA" id="ARBA00012151"/>
    </source>
</evidence>
<dbReference type="Pfam" id="PF04140">
    <property type="entry name" value="ICMT"/>
    <property type="match status" value="1"/>
</dbReference>
<accession>C5M9A5</accession>
<feature type="transmembrane region" description="Helical" evidence="10">
    <location>
        <begin position="40"/>
        <end position="61"/>
    </location>
</feature>
<dbReference type="AlphaFoldDB" id="C5M9A5"/>
<dbReference type="eggNOG" id="KOG2628">
    <property type="taxonomic scope" value="Eukaryota"/>
</dbReference>
<dbReference type="VEuPathDB" id="FungiDB:CTRG_02977"/>
<keyword evidence="9 10" id="KW-0472">Membrane</keyword>
<dbReference type="GO" id="GO:0004671">
    <property type="term" value="F:protein C-terminal S-isoprenylcysteine carboxyl O-methyltransferase activity"/>
    <property type="evidence" value="ECO:0007669"/>
    <property type="project" value="UniProtKB-EC"/>
</dbReference>
<feature type="transmembrane region" description="Helical" evidence="10">
    <location>
        <begin position="82"/>
        <end position="104"/>
    </location>
</feature>
<dbReference type="HOGENOM" id="CLU_065200_0_2_1"/>
<dbReference type="OrthoDB" id="422086at2759"/>
<protein>
    <recommendedName>
        <fullName evidence="3 10">Protein-S-isoprenylcysteine O-methyltransferase</fullName>
        <ecNumber evidence="3 10">2.1.1.100</ecNumber>
    </recommendedName>
</protein>
<organism evidence="11 12">
    <name type="scientific">Candida tropicalis (strain ATCC MYA-3404 / T1)</name>
    <name type="common">Yeast</name>
    <dbReference type="NCBI Taxonomy" id="294747"/>
    <lineage>
        <taxon>Eukaryota</taxon>
        <taxon>Fungi</taxon>
        <taxon>Dikarya</taxon>
        <taxon>Ascomycota</taxon>
        <taxon>Saccharomycotina</taxon>
        <taxon>Pichiomycetes</taxon>
        <taxon>Debaryomycetaceae</taxon>
        <taxon>Candida/Lodderomyces clade</taxon>
        <taxon>Candida</taxon>
    </lineage>
</organism>
<evidence type="ECO:0000256" key="5">
    <source>
        <dbReference type="ARBA" id="ARBA00022679"/>
    </source>
</evidence>
<dbReference type="GeneID" id="8298462"/>
<evidence type="ECO:0000256" key="2">
    <source>
        <dbReference type="ARBA" id="ARBA00009140"/>
    </source>
</evidence>
<dbReference type="EMBL" id="GG692397">
    <property type="protein sequence ID" value="EER34159.1"/>
    <property type="molecule type" value="Genomic_DNA"/>
</dbReference>
<evidence type="ECO:0000313" key="11">
    <source>
        <dbReference type="EMBL" id="EER34159.1"/>
    </source>
</evidence>
<keyword evidence="8 10" id="KW-1133">Transmembrane helix</keyword>
<dbReference type="KEGG" id="ctp:CTRG_02977"/>
<keyword evidence="12" id="KW-1185">Reference proteome</keyword>
<reference evidence="11 12" key="1">
    <citation type="journal article" date="2009" name="Nature">
        <title>Evolution of pathogenicity and sexual reproduction in eight Candida genomes.</title>
        <authorList>
            <person name="Butler G."/>
            <person name="Rasmussen M.D."/>
            <person name="Lin M.F."/>
            <person name="Santos M.A."/>
            <person name="Sakthikumar S."/>
            <person name="Munro C.A."/>
            <person name="Rheinbay E."/>
            <person name="Grabherr M."/>
            <person name="Forche A."/>
            <person name="Reedy J.L."/>
            <person name="Agrafioti I."/>
            <person name="Arnaud M.B."/>
            <person name="Bates S."/>
            <person name="Brown A.J."/>
            <person name="Brunke S."/>
            <person name="Costanzo M.C."/>
            <person name="Fitzpatrick D.A."/>
            <person name="de Groot P.W."/>
            <person name="Harris D."/>
            <person name="Hoyer L.L."/>
            <person name="Hube B."/>
            <person name="Klis F.M."/>
            <person name="Kodira C."/>
            <person name="Lennard N."/>
            <person name="Logue M.E."/>
            <person name="Martin R."/>
            <person name="Neiman A.M."/>
            <person name="Nikolaou E."/>
            <person name="Quail M.A."/>
            <person name="Quinn J."/>
            <person name="Santos M.C."/>
            <person name="Schmitzberger F.F."/>
            <person name="Sherlock G."/>
            <person name="Shah P."/>
            <person name="Silverstein K.A."/>
            <person name="Skrzypek M.S."/>
            <person name="Soll D."/>
            <person name="Staggs R."/>
            <person name="Stansfield I."/>
            <person name="Stumpf M.P."/>
            <person name="Sudbery P.E."/>
            <person name="Srikantha T."/>
            <person name="Zeng Q."/>
            <person name="Berman J."/>
            <person name="Berriman M."/>
            <person name="Heitman J."/>
            <person name="Gow N.A."/>
            <person name="Lorenz M.C."/>
            <person name="Birren B.W."/>
            <person name="Kellis M."/>
            <person name="Cuomo C.A."/>
        </authorList>
    </citation>
    <scope>NUCLEOTIDE SEQUENCE [LARGE SCALE GENOMIC DNA]</scope>
    <source>
        <strain evidence="12">ATCC MYA-3404 / T1</strain>
    </source>
</reference>
<sequence>MYDPKNNNLLEIFGVCFILGSCITISITSLFYISDKYFPLIVYGIVLQIYFILEFTNSYLYQTNTVTSKSFLIYGNRGNKEFWFMQLLTIWEYLSVRFILKFIPFSPVNYLGFPGLILITTGLLIRHLAMKKCGLSFSHYLAKTKQAHHKLVTTGVYKYVRHPSYLGFFLFSIGIQLWLSNYLNLMVDVYILYQFFTIRIEHEEKLLIEFYQDDYLKYQQMTYTLIPFIK</sequence>
<evidence type="ECO:0000256" key="7">
    <source>
        <dbReference type="ARBA" id="ARBA00022692"/>
    </source>
</evidence>
<evidence type="ECO:0000256" key="8">
    <source>
        <dbReference type="ARBA" id="ARBA00022989"/>
    </source>
</evidence>
<dbReference type="PANTHER" id="PTHR12714">
    <property type="entry name" value="PROTEIN-S ISOPRENYLCYSTEINE O-METHYLTRANSFERASE"/>
    <property type="match status" value="1"/>
</dbReference>
<proteinExistence type="inferred from homology"/>